<accession>A0A438GTU1</accession>
<protein>
    <submittedName>
        <fullName evidence="1">Uncharacterized protein</fullName>
    </submittedName>
</protein>
<name>A0A438GTU1_VITVI</name>
<gene>
    <name evidence="1" type="ORF">CK203_059098</name>
</gene>
<evidence type="ECO:0000313" key="1">
    <source>
        <dbReference type="EMBL" id="RVW75621.1"/>
    </source>
</evidence>
<organism evidence="1 2">
    <name type="scientific">Vitis vinifera</name>
    <name type="common">Grape</name>
    <dbReference type="NCBI Taxonomy" id="29760"/>
    <lineage>
        <taxon>Eukaryota</taxon>
        <taxon>Viridiplantae</taxon>
        <taxon>Streptophyta</taxon>
        <taxon>Embryophyta</taxon>
        <taxon>Tracheophyta</taxon>
        <taxon>Spermatophyta</taxon>
        <taxon>Magnoliopsida</taxon>
        <taxon>eudicotyledons</taxon>
        <taxon>Gunneridae</taxon>
        <taxon>Pentapetalae</taxon>
        <taxon>rosids</taxon>
        <taxon>Vitales</taxon>
        <taxon>Vitaceae</taxon>
        <taxon>Viteae</taxon>
        <taxon>Vitis</taxon>
    </lineage>
</organism>
<dbReference type="Proteomes" id="UP000288805">
    <property type="component" value="Unassembled WGS sequence"/>
</dbReference>
<evidence type="ECO:0000313" key="2">
    <source>
        <dbReference type="Proteomes" id="UP000288805"/>
    </source>
</evidence>
<dbReference type="EMBL" id="QGNW01000344">
    <property type="protein sequence ID" value="RVW75621.1"/>
    <property type="molecule type" value="Genomic_DNA"/>
</dbReference>
<comment type="caution">
    <text evidence="1">The sequence shown here is derived from an EMBL/GenBank/DDBJ whole genome shotgun (WGS) entry which is preliminary data.</text>
</comment>
<sequence>MKSRKGWLEPFGPLLSNLGYWCPLFGLQFETLDALALKVPFTEEVFGALLGCSGTKHQSLTISLWHSGASFKQVDEVDNRVLDGVFIEEEALEALTGEIKILKPMALETLRYELMSFFHEFHYFGLPLVASFKCASFWYVAQERYKNNIDFLEVVSLEEKTKGGLGVRRLLVLKNALLETWLWRFSCELNYCWRRVHHGEYGETVRSWCSDIGQDSFGGNLCKEISRRWDDFQTSISIGLWHKLFSLTKMDWVLPRSICDMITILWEFYHRQNPLINCLSHYAF</sequence>
<dbReference type="AlphaFoldDB" id="A0A438GTU1"/>
<proteinExistence type="predicted"/>
<reference evidence="1 2" key="1">
    <citation type="journal article" date="2018" name="PLoS Genet.">
        <title>Population sequencing reveals clonal diversity and ancestral inbreeding in the grapevine cultivar Chardonnay.</title>
        <authorList>
            <person name="Roach M.J."/>
            <person name="Johnson D.L."/>
            <person name="Bohlmann J."/>
            <person name="van Vuuren H.J."/>
            <person name="Jones S.J."/>
            <person name="Pretorius I.S."/>
            <person name="Schmidt S.A."/>
            <person name="Borneman A.R."/>
        </authorList>
    </citation>
    <scope>NUCLEOTIDE SEQUENCE [LARGE SCALE GENOMIC DNA]</scope>
    <source>
        <strain evidence="2">cv. Chardonnay</strain>
        <tissue evidence="1">Leaf</tissue>
    </source>
</reference>